<dbReference type="Proteomes" id="UP000761534">
    <property type="component" value="Unassembled WGS sequence"/>
</dbReference>
<dbReference type="SMART" id="SM00707">
    <property type="entry name" value="RPEL"/>
    <property type="match status" value="2"/>
</dbReference>
<reference evidence="4" key="1">
    <citation type="journal article" date="2019" name="G3 (Bethesda)">
        <title>Genome Assemblies of Two Rare Opportunistic Yeast Pathogens: Diutina rugosa (syn. Candida rugosa) and Trichomonascus ciferrii (syn. Candida ciferrii).</title>
        <authorList>
            <person name="Mixao V."/>
            <person name="Saus E."/>
            <person name="Hansen A.P."/>
            <person name="Lass-Florl C."/>
            <person name="Gabaldon T."/>
        </authorList>
    </citation>
    <scope>NUCLEOTIDE SEQUENCE</scope>
    <source>
        <strain evidence="4">CBS 4856</strain>
    </source>
</reference>
<keyword evidence="1" id="KW-0677">Repeat</keyword>
<dbReference type="InterPro" id="IPR001810">
    <property type="entry name" value="F-box_dom"/>
</dbReference>
<feature type="domain" description="F-box" evidence="3">
    <location>
        <begin position="1"/>
        <end position="51"/>
    </location>
</feature>
<dbReference type="Gene3D" id="6.10.140.2040">
    <property type="match status" value="1"/>
</dbReference>
<dbReference type="EMBL" id="SWFS01000164">
    <property type="protein sequence ID" value="KAA8915435.1"/>
    <property type="molecule type" value="Genomic_DNA"/>
</dbReference>
<evidence type="ECO:0000256" key="1">
    <source>
        <dbReference type="ARBA" id="ARBA00022737"/>
    </source>
</evidence>
<evidence type="ECO:0000259" key="3">
    <source>
        <dbReference type="PROSITE" id="PS50181"/>
    </source>
</evidence>
<accession>A0A642V729</accession>
<evidence type="ECO:0000313" key="4">
    <source>
        <dbReference type="EMBL" id="KAA8915435.1"/>
    </source>
</evidence>
<keyword evidence="5" id="KW-1185">Reference proteome</keyword>
<dbReference type="SUPFAM" id="SSF81383">
    <property type="entry name" value="F-box domain"/>
    <property type="match status" value="1"/>
</dbReference>
<organism evidence="4 5">
    <name type="scientific">Trichomonascus ciferrii</name>
    <dbReference type="NCBI Taxonomy" id="44093"/>
    <lineage>
        <taxon>Eukaryota</taxon>
        <taxon>Fungi</taxon>
        <taxon>Dikarya</taxon>
        <taxon>Ascomycota</taxon>
        <taxon>Saccharomycotina</taxon>
        <taxon>Dipodascomycetes</taxon>
        <taxon>Dipodascales</taxon>
        <taxon>Trichomonascaceae</taxon>
        <taxon>Trichomonascus</taxon>
        <taxon>Trichomonascus ciferrii complex</taxon>
    </lineage>
</organism>
<dbReference type="AlphaFoldDB" id="A0A642V729"/>
<dbReference type="Gene3D" id="1.20.1280.50">
    <property type="match status" value="1"/>
</dbReference>
<comment type="caution">
    <text evidence="4">The sequence shown here is derived from an EMBL/GenBank/DDBJ whole genome shotgun (WGS) entry which is preliminary data.</text>
</comment>
<name>A0A642V729_9ASCO</name>
<gene>
    <name evidence="4" type="ORF">TRICI_002425</name>
</gene>
<feature type="repeat" description="RPEL" evidence="2">
    <location>
        <begin position="101"/>
        <end position="126"/>
    </location>
</feature>
<dbReference type="OrthoDB" id="3219396at2759"/>
<dbReference type="Pfam" id="PF02755">
    <property type="entry name" value="RPEL"/>
    <property type="match status" value="1"/>
</dbReference>
<dbReference type="VEuPathDB" id="FungiDB:TRICI_002425"/>
<dbReference type="InterPro" id="IPR036047">
    <property type="entry name" value="F-box-like_dom_sf"/>
</dbReference>
<dbReference type="SMART" id="SM00256">
    <property type="entry name" value="FBOX"/>
    <property type="match status" value="1"/>
</dbReference>
<evidence type="ECO:0000313" key="5">
    <source>
        <dbReference type="Proteomes" id="UP000761534"/>
    </source>
</evidence>
<dbReference type="Pfam" id="PF12937">
    <property type="entry name" value="F-box-like"/>
    <property type="match status" value="1"/>
</dbReference>
<proteinExistence type="predicted"/>
<dbReference type="InterPro" id="IPR004018">
    <property type="entry name" value="RPEL_repeat"/>
</dbReference>
<dbReference type="CDD" id="cd09917">
    <property type="entry name" value="F-box_SF"/>
    <property type="match status" value="1"/>
</dbReference>
<protein>
    <recommendedName>
        <fullName evidence="3">F-box domain-containing protein</fullName>
    </recommendedName>
</protein>
<dbReference type="PROSITE" id="PS50181">
    <property type="entry name" value="FBOX"/>
    <property type="match status" value="1"/>
</dbReference>
<evidence type="ECO:0000256" key="2">
    <source>
        <dbReference type="PROSITE-ProRule" id="PRU00401"/>
    </source>
</evidence>
<sequence>MRAEELPEEIWSCVLEYLDIPDLKQVSMTSHKLRRLAVDPILHRHRRWTTARWLDSGALNRPSPRELVSRHILMSSMGLSPVQTPHYLELVYTLYHNIKVDTVNRELSRRPSREELMRRGILRPGGKFAATMRSIERQRTMDAVRAFFNGPQRPTLQKAINRGVVAEADVNYKPVSTLRRMFSYWLEREHQPLVAASKDAPPRANVLKLRKLFEEGQLQPEDQSAPKLKRQRTGIEWGVVHELRQRFNAIVCL</sequence>
<dbReference type="PROSITE" id="PS51073">
    <property type="entry name" value="RPEL"/>
    <property type="match status" value="1"/>
</dbReference>